<dbReference type="RefSeq" id="WP_149897792.1">
    <property type="nucleotide sequence ID" value="NZ_QRFF01000001.1"/>
</dbReference>
<organism evidence="2 3">
    <name type="scientific">Rhizobium rhizogenes</name>
    <name type="common">Agrobacterium rhizogenes</name>
    <dbReference type="NCBI Taxonomy" id="359"/>
    <lineage>
        <taxon>Bacteria</taxon>
        <taxon>Pseudomonadati</taxon>
        <taxon>Pseudomonadota</taxon>
        <taxon>Alphaproteobacteria</taxon>
        <taxon>Hyphomicrobiales</taxon>
        <taxon>Rhizobiaceae</taxon>
        <taxon>Rhizobium/Agrobacterium group</taxon>
        <taxon>Rhizobium</taxon>
    </lineage>
</organism>
<name>A0AA88JRI9_RHIRH</name>
<feature type="compositionally biased region" description="Basic and acidic residues" evidence="1">
    <location>
        <begin position="106"/>
        <end position="126"/>
    </location>
</feature>
<dbReference type="EMBL" id="QRFF01000001">
    <property type="protein sequence ID" value="KAA3504336.1"/>
    <property type="molecule type" value="Genomic_DNA"/>
</dbReference>
<dbReference type="Proteomes" id="UP000473658">
    <property type="component" value="Unassembled WGS sequence"/>
</dbReference>
<feature type="compositionally biased region" description="Basic residues" evidence="1">
    <location>
        <begin position="140"/>
        <end position="149"/>
    </location>
</feature>
<reference evidence="2 3" key="1">
    <citation type="submission" date="2018-08" db="EMBL/GenBank/DDBJ databases">
        <title>Crown Gall in kiwifruit.</title>
        <authorList>
            <person name="Visnovsky S.B."/>
            <person name="Pitman A.R."/>
        </authorList>
    </citation>
    <scope>NUCLEOTIDE SEQUENCE [LARGE SCALE GENOMIC DNA]</scope>
    <source>
        <strain evidence="2 3">SBV_302_78_2</strain>
    </source>
</reference>
<feature type="compositionally biased region" description="Polar residues" evidence="1">
    <location>
        <begin position="130"/>
        <end position="139"/>
    </location>
</feature>
<accession>A0AA88JRI9</accession>
<protein>
    <submittedName>
        <fullName evidence="2">Uncharacterized protein</fullName>
    </submittedName>
</protein>
<evidence type="ECO:0000313" key="2">
    <source>
        <dbReference type="EMBL" id="KAA3504336.1"/>
    </source>
</evidence>
<gene>
    <name evidence="2" type="ORF">DXM27_03605</name>
</gene>
<comment type="caution">
    <text evidence="2">The sequence shown here is derived from an EMBL/GenBank/DDBJ whole genome shotgun (WGS) entry which is preliminary data.</text>
</comment>
<sequence length="149" mass="17388">MDTDKEGLSVRVWAIDRDGDLEPLISADESHFRGSVPDVGDTYVMWHLHDAYQFYSVQRRYFIDSVDNDHGWCVIVREIESAPQMEAVVKEWGEETRFWRDISKAEEDERNRSLQAERTRLTREKAGNNPPDNAQSKSIKINKSRTTRT</sequence>
<feature type="region of interest" description="Disordered" evidence="1">
    <location>
        <begin position="106"/>
        <end position="149"/>
    </location>
</feature>
<evidence type="ECO:0000256" key="1">
    <source>
        <dbReference type="SAM" id="MobiDB-lite"/>
    </source>
</evidence>
<evidence type="ECO:0000313" key="3">
    <source>
        <dbReference type="Proteomes" id="UP000473658"/>
    </source>
</evidence>
<dbReference type="AlphaFoldDB" id="A0AA88JRI9"/>
<proteinExistence type="predicted"/>